<evidence type="ECO:0000313" key="2">
    <source>
        <dbReference type="EMBL" id="KAE9535206.1"/>
    </source>
</evidence>
<dbReference type="InterPro" id="IPR048367">
    <property type="entry name" value="TNP-like_RNaseH_C"/>
</dbReference>
<dbReference type="PANTHER" id="PTHR47577:SF2">
    <property type="entry name" value="THAP DOMAIN CONTAINING 9"/>
    <property type="match status" value="1"/>
</dbReference>
<dbReference type="PANTHER" id="PTHR47577">
    <property type="entry name" value="THAP DOMAIN-CONTAINING PROTEIN 6"/>
    <property type="match status" value="1"/>
</dbReference>
<proteinExistence type="predicted"/>
<evidence type="ECO:0000313" key="3">
    <source>
        <dbReference type="Proteomes" id="UP000475862"/>
    </source>
</evidence>
<sequence length="248" mass="28417">MFFSAIRVKGGFNNNPTASQFEAVYKHLIVHNEIKTSNGANCELQDLTPIVVTSSTHITNTNYLDLLYKAEEDSEKNQITDDLVFLSPNEIQYIDDVVEYIFGFVVRKISNKMSCLNCITAITKKNYDNAFSLIQAKSRGGLIKPSRDVVVLCKTVEHIFKSYQHKLSSIPNNPINYLITKTMSKIQIYHFNCISDHILNQSPLNNYLLQIIHLTLKMYLTVQLHHSNKTTSEPIQQIRSFFNKNCSF</sequence>
<dbReference type="Pfam" id="PF21789">
    <property type="entry name" value="TNP-like_RNaseH_C"/>
    <property type="match status" value="1"/>
</dbReference>
<evidence type="ECO:0000259" key="1">
    <source>
        <dbReference type="Pfam" id="PF21789"/>
    </source>
</evidence>
<dbReference type="EMBL" id="VYZN01000026">
    <property type="protein sequence ID" value="KAE9535206.1"/>
    <property type="molecule type" value="Genomic_DNA"/>
</dbReference>
<comment type="caution">
    <text evidence="2">The sequence shown here is derived from an EMBL/GenBank/DDBJ whole genome shotgun (WGS) entry which is preliminary data.</text>
</comment>
<keyword evidence="3" id="KW-1185">Reference proteome</keyword>
<gene>
    <name evidence="2" type="ORF">AGLY_007939</name>
</gene>
<dbReference type="AlphaFoldDB" id="A0A6G0TML7"/>
<reference evidence="2 3" key="1">
    <citation type="submission" date="2019-08" db="EMBL/GenBank/DDBJ databases">
        <title>The genome of the soybean aphid Biotype 1, its phylome, world population structure and adaptation to the North American continent.</title>
        <authorList>
            <person name="Giordano R."/>
            <person name="Donthu R.K."/>
            <person name="Hernandez A.G."/>
            <person name="Wright C.L."/>
            <person name="Zimin A.V."/>
        </authorList>
    </citation>
    <scope>NUCLEOTIDE SEQUENCE [LARGE SCALE GENOMIC DNA]</scope>
    <source>
        <tissue evidence="2">Whole aphids</tissue>
    </source>
</reference>
<feature type="domain" description="Transposable element P transposase-like RNase H C-terminal" evidence="1">
    <location>
        <begin position="1"/>
        <end position="26"/>
    </location>
</feature>
<accession>A0A6G0TML7</accession>
<organism evidence="2 3">
    <name type="scientific">Aphis glycines</name>
    <name type="common">Soybean aphid</name>
    <dbReference type="NCBI Taxonomy" id="307491"/>
    <lineage>
        <taxon>Eukaryota</taxon>
        <taxon>Metazoa</taxon>
        <taxon>Ecdysozoa</taxon>
        <taxon>Arthropoda</taxon>
        <taxon>Hexapoda</taxon>
        <taxon>Insecta</taxon>
        <taxon>Pterygota</taxon>
        <taxon>Neoptera</taxon>
        <taxon>Paraneoptera</taxon>
        <taxon>Hemiptera</taxon>
        <taxon>Sternorrhyncha</taxon>
        <taxon>Aphidomorpha</taxon>
        <taxon>Aphidoidea</taxon>
        <taxon>Aphididae</taxon>
        <taxon>Aphidini</taxon>
        <taxon>Aphis</taxon>
        <taxon>Aphis</taxon>
    </lineage>
</organism>
<dbReference type="OrthoDB" id="6628553at2759"/>
<dbReference type="Proteomes" id="UP000475862">
    <property type="component" value="Unassembled WGS sequence"/>
</dbReference>
<protein>
    <recommendedName>
        <fullName evidence="1">Transposable element P transposase-like RNase H C-terminal domain-containing protein</fullName>
    </recommendedName>
</protein>
<name>A0A6G0TML7_APHGL</name>